<sequence>MTKPVPVEIDQRFGALVVLALRPGPKQPNGKASGRIALVRCDACGQESTAPARKLVKGEHSTCGKCSGRANRHRSGIPGYVGAHHAVERAKGKASEHHCTVCLGQATEWALDIATPHELYAEPSGQNAGLAYSTNPDAYVSICSACHRRVDHSVPRSVRATIRELLTEDSRHTRGPASMTTPEPRPALPDVVTTFDAYESEAEARWIAGICVWCGQPGVEGSYSARFCAVDCGHESHRGLPQPPESFTRSRCAWAAQRLRQRLQRAARSSAADHTLTV</sequence>
<gene>
    <name evidence="1" type="ORF">Air01nite_63180</name>
</gene>
<keyword evidence="2" id="KW-1185">Reference proteome</keyword>
<evidence type="ECO:0008006" key="3">
    <source>
        <dbReference type="Google" id="ProtNLM"/>
    </source>
</evidence>
<evidence type="ECO:0000313" key="1">
    <source>
        <dbReference type="EMBL" id="GIF60223.1"/>
    </source>
</evidence>
<reference evidence="1 2" key="1">
    <citation type="submission" date="2021-01" db="EMBL/GenBank/DDBJ databases">
        <title>Whole genome shotgun sequence of Asanoa iriomotensis NBRC 100142.</title>
        <authorList>
            <person name="Komaki H."/>
            <person name="Tamura T."/>
        </authorList>
    </citation>
    <scope>NUCLEOTIDE SEQUENCE [LARGE SCALE GENOMIC DNA]</scope>
    <source>
        <strain evidence="1 2">NBRC 100142</strain>
    </source>
</reference>
<dbReference type="Proteomes" id="UP000624325">
    <property type="component" value="Unassembled WGS sequence"/>
</dbReference>
<dbReference type="EMBL" id="BONC01000062">
    <property type="protein sequence ID" value="GIF60223.1"/>
    <property type="molecule type" value="Genomic_DNA"/>
</dbReference>
<evidence type="ECO:0000313" key="2">
    <source>
        <dbReference type="Proteomes" id="UP000624325"/>
    </source>
</evidence>
<dbReference type="RefSeq" id="WP_203707043.1">
    <property type="nucleotide sequence ID" value="NZ_BAAALU010000006.1"/>
</dbReference>
<proteinExistence type="predicted"/>
<organism evidence="1 2">
    <name type="scientific">Asanoa iriomotensis</name>
    <dbReference type="NCBI Taxonomy" id="234613"/>
    <lineage>
        <taxon>Bacteria</taxon>
        <taxon>Bacillati</taxon>
        <taxon>Actinomycetota</taxon>
        <taxon>Actinomycetes</taxon>
        <taxon>Micromonosporales</taxon>
        <taxon>Micromonosporaceae</taxon>
        <taxon>Asanoa</taxon>
    </lineage>
</organism>
<comment type="caution">
    <text evidence="1">The sequence shown here is derived from an EMBL/GenBank/DDBJ whole genome shotgun (WGS) entry which is preliminary data.</text>
</comment>
<protein>
    <recommendedName>
        <fullName evidence="3">HNH endonuclease</fullName>
    </recommendedName>
</protein>
<name>A0ABQ4CBT7_9ACTN</name>
<accession>A0ABQ4CBT7</accession>